<dbReference type="CDD" id="cd01852">
    <property type="entry name" value="AIG1"/>
    <property type="match status" value="1"/>
</dbReference>
<dbReference type="InterPro" id="IPR006703">
    <property type="entry name" value="G_AIG1"/>
</dbReference>
<comment type="similarity">
    <text evidence="1">Belongs to the TRAFAC class TrmE-Era-EngA-EngB-Septin-like GTPase superfamily. AIG1/Toc34/Toc159-like paraseptin GTPase family. IAN subfamily.</text>
</comment>
<evidence type="ECO:0000256" key="2">
    <source>
        <dbReference type="ARBA" id="ARBA00022741"/>
    </source>
</evidence>
<evidence type="ECO:0000259" key="5">
    <source>
        <dbReference type="Pfam" id="PF04548"/>
    </source>
</evidence>
<evidence type="ECO:0000313" key="7">
    <source>
        <dbReference type="Proteomes" id="UP000694561"/>
    </source>
</evidence>
<name>A0A8C6BF98_MONMO</name>
<dbReference type="PANTHER" id="PTHR10903:SF144">
    <property type="entry name" value="GTPASE IMAP FAMILY MEMBER 6"/>
    <property type="match status" value="1"/>
</dbReference>
<protein>
    <submittedName>
        <fullName evidence="6">GTPase, IMAP family member 6</fullName>
    </submittedName>
</protein>
<dbReference type="GO" id="GO:0005829">
    <property type="term" value="C:cytosol"/>
    <property type="evidence" value="ECO:0007669"/>
    <property type="project" value="Ensembl"/>
</dbReference>
<dbReference type="FunFam" id="3.40.50.300:FF:000366">
    <property type="entry name" value="GTPase, IMAP family member 2"/>
    <property type="match status" value="1"/>
</dbReference>
<reference evidence="6" key="1">
    <citation type="submission" date="2025-08" db="UniProtKB">
        <authorList>
            <consortium name="Ensembl"/>
        </authorList>
    </citation>
    <scope>IDENTIFICATION</scope>
</reference>
<reference evidence="6" key="2">
    <citation type="submission" date="2025-09" db="UniProtKB">
        <authorList>
            <consortium name="Ensembl"/>
        </authorList>
    </citation>
    <scope>IDENTIFICATION</scope>
</reference>
<dbReference type="GeneTree" id="ENSGT00940000162548"/>
<dbReference type="Gene3D" id="3.40.50.300">
    <property type="entry name" value="P-loop containing nucleotide triphosphate hydrolases"/>
    <property type="match status" value="1"/>
</dbReference>
<dbReference type="Ensembl" id="ENSMMNT00015015217.1">
    <property type="protein sequence ID" value="ENSMMNP00015013876.1"/>
    <property type="gene ID" value="ENSMMNG00015010255.1"/>
</dbReference>
<dbReference type="AlphaFoldDB" id="A0A8C6BF98"/>
<keyword evidence="2" id="KW-0547">Nucleotide-binding</keyword>
<sequence length="349" mass="38540">MSSIYSYARDTFFYLLHSACNAAALESETKNSRVLATPGDTEHGHSTCPAGSGAEEEEYYELILPENREEGLSQDPTQDGSGGLREDEGTPQRLRLILVGKPGSGKSATGNSILGRRVFESKVSTGPVTKAFQRGRRAWAGKELEVIDTPDILSPGAAPRGTARGACEAMAFSSPGPHAVLLVTQLGRFTEEDQEGVRCLQELFGAGILARTILVFTRKEDLDGGSLEEYLRETDNRELARLDVVCERRHCGFNNRAQGAEQDAQLKELMEQIEAVLWEHEGRYYSHQAYRQSQRDVLLQREPAGRVPQGQGSEEGRSEESWWQGLCRIRKESGRPQLPAGRPVPHSPM</sequence>
<dbReference type="InterPro" id="IPR027417">
    <property type="entry name" value="P-loop_NTPase"/>
</dbReference>
<feature type="region of interest" description="Disordered" evidence="4">
    <location>
        <begin position="35"/>
        <end position="91"/>
    </location>
</feature>
<keyword evidence="7" id="KW-1185">Reference proteome</keyword>
<dbReference type="Proteomes" id="UP000694561">
    <property type="component" value="Unplaced"/>
</dbReference>
<organism evidence="6 7">
    <name type="scientific">Monodon monoceros</name>
    <name type="common">Narwhal</name>
    <name type="synonym">Ceratodon monodon</name>
    <dbReference type="NCBI Taxonomy" id="40151"/>
    <lineage>
        <taxon>Eukaryota</taxon>
        <taxon>Metazoa</taxon>
        <taxon>Chordata</taxon>
        <taxon>Craniata</taxon>
        <taxon>Vertebrata</taxon>
        <taxon>Euteleostomi</taxon>
        <taxon>Mammalia</taxon>
        <taxon>Eutheria</taxon>
        <taxon>Laurasiatheria</taxon>
        <taxon>Artiodactyla</taxon>
        <taxon>Whippomorpha</taxon>
        <taxon>Cetacea</taxon>
        <taxon>Odontoceti</taxon>
        <taxon>Monodontidae</taxon>
        <taxon>Monodon</taxon>
    </lineage>
</organism>
<dbReference type="GO" id="GO:0005525">
    <property type="term" value="F:GTP binding"/>
    <property type="evidence" value="ECO:0007669"/>
    <property type="project" value="UniProtKB-KW"/>
</dbReference>
<feature type="region of interest" description="Disordered" evidence="4">
    <location>
        <begin position="330"/>
        <end position="349"/>
    </location>
</feature>
<evidence type="ECO:0000256" key="1">
    <source>
        <dbReference type="ARBA" id="ARBA00008535"/>
    </source>
</evidence>
<evidence type="ECO:0000313" key="6">
    <source>
        <dbReference type="Ensembl" id="ENSMMNP00015013876.1"/>
    </source>
</evidence>
<dbReference type="InterPro" id="IPR045058">
    <property type="entry name" value="GIMA/IAN/Toc"/>
</dbReference>
<keyword evidence="3" id="KW-0342">GTP-binding</keyword>
<feature type="region of interest" description="Disordered" evidence="4">
    <location>
        <begin position="302"/>
        <end position="321"/>
    </location>
</feature>
<dbReference type="SUPFAM" id="SSF52540">
    <property type="entry name" value="P-loop containing nucleoside triphosphate hydrolases"/>
    <property type="match status" value="1"/>
</dbReference>
<accession>A0A8C6BF98</accession>
<feature type="domain" description="AIG1-type G" evidence="5">
    <location>
        <begin position="94"/>
        <end position="295"/>
    </location>
</feature>
<dbReference type="PANTHER" id="PTHR10903">
    <property type="entry name" value="GTPASE, IMAP FAMILY MEMBER-RELATED"/>
    <property type="match status" value="1"/>
</dbReference>
<proteinExistence type="inferred from homology"/>
<evidence type="ECO:0000256" key="3">
    <source>
        <dbReference type="ARBA" id="ARBA00023134"/>
    </source>
</evidence>
<evidence type="ECO:0000256" key="4">
    <source>
        <dbReference type="SAM" id="MobiDB-lite"/>
    </source>
</evidence>
<gene>
    <name evidence="6" type="primary">GIMAP6</name>
</gene>
<dbReference type="Pfam" id="PF04548">
    <property type="entry name" value="AIG1"/>
    <property type="match status" value="1"/>
</dbReference>